<dbReference type="GeneID" id="24608082"/>
<organism evidence="1 2">
    <name type="scientific">Bacillus phage Moonbeam</name>
    <dbReference type="NCBI Taxonomy" id="1540091"/>
    <lineage>
        <taxon>Viruses</taxon>
        <taxon>Duplodnaviria</taxon>
        <taxon>Heunggongvirae</taxon>
        <taxon>Uroviricota</taxon>
        <taxon>Caudoviricetes</taxon>
        <taxon>Herelleviridae</taxon>
        <taxon>Bastillevirinae</taxon>
        <taxon>Moonbeamvirus</taxon>
        <taxon>Moonbeamvirus moonbeam</taxon>
    </lineage>
</organism>
<dbReference type="EMBL" id="KM236246">
    <property type="protein sequence ID" value="AIW03505.1"/>
    <property type="molecule type" value="Genomic_DNA"/>
</dbReference>
<dbReference type="Proteomes" id="UP000030207">
    <property type="component" value="Segment"/>
</dbReference>
<sequence>MSKHEVLFSITEDARDGINFQVKGSEVNFIVNKKEDVLAVMDRLRNALVNETYPFKPFRKESK</sequence>
<evidence type="ECO:0000313" key="1">
    <source>
        <dbReference type="EMBL" id="AIW03505.1"/>
    </source>
</evidence>
<protein>
    <submittedName>
        <fullName evidence="1">Uncharacterized protein</fullName>
    </submittedName>
</protein>
<dbReference type="RefSeq" id="YP_009151670.1">
    <property type="nucleotide sequence ID" value="NC_027374.1"/>
</dbReference>
<proteinExistence type="predicted"/>
<name>A0A0A0RN64_9CAUD</name>
<dbReference type="KEGG" id="vg:24608082"/>
<accession>A0A0A0RN64</accession>
<evidence type="ECO:0000313" key="2">
    <source>
        <dbReference type="Proteomes" id="UP000030207"/>
    </source>
</evidence>
<keyword evidence="2" id="KW-1185">Reference proteome</keyword>
<reference evidence="1 2" key="1">
    <citation type="submission" date="2014-07" db="EMBL/GenBank/DDBJ databases">
        <title>Complete Genome of Bacillus megaterium Myophage Moonbeam.</title>
        <authorList>
            <person name="Cadungog J.N."/>
            <person name="Khatemi B.E."/>
            <person name="Hernandez A.C."/>
            <person name="Everett G.F.K."/>
        </authorList>
    </citation>
    <scope>NUCLEOTIDE SEQUENCE [LARGE SCALE GENOMIC DNA]</scope>
</reference>
<gene>
    <name evidence="1" type="ORF">CPT_Moonbeam107</name>
</gene>